<dbReference type="GO" id="GO:0004673">
    <property type="term" value="F:protein histidine kinase activity"/>
    <property type="evidence" value="ECO:0007669"/>
    <property type="project" value="UniProtKB-EC"/>
</dbReference>
<keyword evidence="8" id="KW-0812">Transmembrane</keyword>
<dbReference type="InterPro" id="IPR011495">
    <property type="entry name" value="Sig_transdc_His_kin_sub2_dim/P"/>
</dbReference>
<reference evidence="10 11" key="1">
    <citation type="submission" date="2014-07" db="EMBL/GenBank/DDBJ databases">
        <title>Tepidicaulis marinum gen. nov., sp. nov., a novel marine bacterium denitrifying nitrate to nitrous oxide strictly under microaerobic conditions.</title>
        <authorList>
            <person name="Takeuchi M."/>
            <person name="Yamagishi T."/>
            <person name="Kamagata Y."/>
            <person name="Oshima K."/>
            <person name="Hattori M."/>
            <person name="Katayama T."/>
            <person name="Hanada S."/>
            <person name="Tamaki H."/>
            <person name="Marumo K."/>
            <person name="Maeda H."/>
            <person name="Nedachi M."/>
            <person name="Iwasaki W."/>
            <person name="Suwa Y."/>
            <person name="Sakata S."/>
        </authorList>
    </citation>
    <scope>NUCLEOTIDE SEQUENCE [LARGE SCALE GENOMIC DNA]</scope>
    <source>
        <strain evidence="10 11">MA2</strain>
    </source>
</reference>
<proteinExistence type="predicted"/>
<dbReference type="InterPro" id="IPR004358">
    <property type="entry name" value="Sig_transdc_His_kin-like_C"/>
</dbReference>
<organism evidence="10 11">
    <name type="scientific">Tepidicaulis marinus</name>
    <dbReference type="NCBI Taxonomy" id="1333998"/>
    <lineage>
        <taxon>Bacteria</taxon>
        <taxon>Pseudomonadati</taxon>
        <taxon>Pseudomonadota</taxon>
        <taxon>Alphaproteobacteria</taxon>
        <taxon>Hyphomicrobiales</taxon>
        <taxon>Parvibaculaceae</taxon>
        <taxon>Tepidicaulis</taxon>
    </lineage>
</organism>
<keyword evidence="5" id="KW-0547">Nucleotide-binding</keyword>
<dbReference type="PROSITE" id="PS50109">
    <property type="entry name" value="HIS_KIN"/>
    <property type="match status" value="1"/>
</dbReference>
<gene>
    <name evidence="10" type="ORF">M2A_0524</name>
</gene>
<evidence type="ECO:0000256" key="7">
    <source>
        <dbReference type="ARBA" id="ARBA00022840"/>
    </source>
</evidence>
<dbReference type="InterPro" id="IPR003594">
    <property type="entry name" value="HATPase_dom"/>
</dbReference>
<dbReference type="CDD" id="cd19410">
    <property type="entry name" value="HK9-like_sensor"/>
    <property type="match status" value="1"/>
</dbReference>
<dbReference type="SMART" id="SM00387">
    <property type="entry name" value="HATPase_c"/>
    <property type="match status" value="1"/>
</dbReference>
<protein>
    <recommendedName>
        <fullName evidence="2">histidine kinase</fullName>
        <ecNumber evidence="2">2.7.13.3</ecNumber>
    </recommendedName>
</protein>
<dbReference type="InterPro" id="IPR005467">
    <property type="entry name" value="His_kinase_dom"/>
</dbReference>
<name>A0A081B7K7_9HYPH</name>
<dbReference type="eggNOG" id="COG3920">
    <property type="taxonomic scope" value="Bacteria"/>
</dbReference>
<comment type="catalytic activity">
    <reaction evidence="1">
        <text>ATP + protein L-histidine = ADP + protein N-phospho-L-histidine.</text>
        <dbReference type="EC" id="2.7.13.3"/>
    </reaction>
</comment>
<dbReference type="STRING" id="1333998.M2A_0524"/>
<evidence type="ECO:0000256" key="4">
    <source>
        <dbReference type="ARBA" id="ARBA00022679"/>
    </source>
</evidence>
<feature type="transmembrane region" description="Helical" evidence="8">
    <location>
        <begin position="187"/>
        <end position="211"/>
    </location>
</feature>
<dbReference type="Pfam" id="PF07568">
    <property type="entry name" value="HisKA_2"/>
    <property type="match status" value="1"/>
</dbReference>
<evidence type="ECO:0000256" key="1">
    <source>
        <dbReference type="ARBA" id="ARBA00000085"/>
    </source>
</evidence>
<keyword evidence="8" id="KW-0472">Membrane</keyword>
<dbReference type="SUPFAM" id="SSF55874">
    <property type="entry name" value="ATPase domain of HSP90 chaperone/DNA topoisomerase II/histidine kinase"/>
    <property type="match status" value="1"/>
</dbReference>
<keyword evidence="4" id="KW-0808">Transferase</keyword>
<dbReference type="PANTHER" id="PTHR41523">
    <property type="entry name" value="TWO-COMPONENT SYSTEM SENSOR PROTEIN"/>
    <property type="match status" value="1"/>
</dbReference>
<evidence type="ECO:0000256" key="6">
    <source>
        <dbReference type="ARBA" id="ARBA00022777"/>
    </source>
</evidence>
<keyword evidence="7" id="KW-0067">ATP-binding</keyword>
<dbReference type="PRINTS" id="PR00344">
    <property type="entry name" value="BCTRLSENSOR"/>
</dbReference>
<sequence length="466" mass="51690">MPFRYFRINGRAVDTVALFLGAGLILLLVTAGLASYLAIEGRDAARDVQRTIEVQNAARRLFGILQDAETGRSGFLVTRERKYLQPYANALAAVDEAQSELKELTKDNPIHQVRLDVLDRQMEIKLQELRETVQLGLSGNYGAATALVKKDHGKETLDNIRTEISRIIAEEDRLLRERQLVYDTNSFWLIVTIFTALLLTAISSVAAAFVARSRFLSEQESRAALSEINMELERRVSERTSDLEAAKLKLETEFMRAESLLRDLHHRVGNSLQLVASFLGLQANQTENDEAAVALRRARERVLAIASAQRRLRLTEEGESVDAHAFLCSIVDDLKTNLTARGALSIECNAEDIQILSKDAVTLGVIVTELVTNSLKYAFPDNMTGYIQVRLTQEHLGDTLSLVVEDNGIGIRTDAYKGGRGGLGTRIVDRLSAALGGDVEWLELDEASNERPGTKIRIIFPNTGEI</sequence>
<dbReference type="eggNOG" id="COG5278">
    <property type="taxonomic scope" value="Bacteria"/>
</dbReference>
<evidence type="ECO:0000256" key="8">
    <source>
        <dbReference type="SAM" id="Phobius"/>
    </source>
</evidence>
<comment type="caution">
    <text evidence="10">The sequence shown here is derived from an EMBL/GenBank/DDBJ whole genome shotgun (WGS) entry which is preliminary data.</text>
</comment>
<dbReference type="RefSeq" id="WP_045442611.1">
    <property type="nucleotide sequence ID" value="NZ_BBIO01000002.1"/>
</dbReference>
<dbReference type="InterPro" id="IPR036890">
    <property type="entry name" value="HATPase_C_sf"/>
</dbReference>
<keyword evidence="8" id="KW-1133">Transmembrane helix</keyword>
<dbReference type="Gene3D" id="3.30.565.10">
    <property type="entry name" value="Histidine kinase-like ATPase, C-terminal domain"/>
    <property type="match status" value="1"/>
</dbReference>
<keyword evidence="3" id="KW-0597">Phosphoprotein</keyword>
<accession>A0A081B7K7</accession>
<dbReference type="EC" id="2.7.13.3" evidence="2"/>
<keyword evidence="11" id="KW-1185">Reference proteome</keyword>
<dbReference type="Pfam" id="PF02518">
    <property type="entry name" value="HATPase_c"/>
    <property type="match status" value="1"/>
</dbReference>
<feature type="transmembrane region" description="Helical" evidence="8">
    <location>
        <begin position="12"/>
        <end position="39"/>
    </location>
</feature>
<evidence type="ECO:0000256" key="3">
    <source>
        <dbReference type="ARBA" id="ARBA00022553"/>
    </source>
</evidence>
<dbReference type="AlphaFoldDB" id="A0A081B7K7"/>
<evidence type="ECO:0000259" key="9">
    <source>
        <dbReference type="PROSITE" id="PS50109"/>
    </source>
</evidence>
<dbReference type="GO" id="GO:0005524">
    <property type="term" value="F:ATP binding"/>
    <property type="evidence" value="ECO:0007669"/>
    <property type="project" value="UniProtKB-KW"/>
</dbReference>
<evidence type="ECO:0000313" key="10">
    <source>
        <dbReference type="EMBL" id="GAK44025.1"/>
    </source>
</evidence>
<keyword evidence="6 10" id="KW-0418">Kinase</keyword>
<dbReference type="Pfam" id="PF05227">
    <property type="entry name" value="CHASE3"/>
    <property type="match status" value="1"/>
</dbReference>
<evidence type="ECO:0000256" key="2">
    <source>
        <dbReference type="ARBA" id="ARBA00012438"/>
    </source>
</evidence>
<dbReference type="Proteomes" id="UP000028702">
    <property type="component" value="Unassembled WGS sequence"/>
</dbReference>
<dbReference type="PANTHER" id="PTHR41523:SF8">
    <property type="entry name" value="ETHYLENE RESPONSE SENSOR PROTEIN"/>
    <property type="match status" value="1"/>
</dbReference>
<dbReference type="InterPro" id="IPR007891">
    <property type="entry name" value="CHASE3"/>
</dbReference>
<dbReference type="EMBL" id="BBIO01000002">
    <property type="protein sequence ID" value="GAK44025.1"/>
    <property type="molecule type" value="Genomic_DNA"/>
</dbReference>
<feature type="domain" description="Histidine kinase" evidence="9">
    <location>
        <begin position="263"/>
        <end position="464"/>
    </location>
</feature>
<evidence type="ECO:0000256" key="5">
    <source>
        <dbReference type="ARBA" id="ARBA00022741"/>
    </source>
</evidence>
<evidence type="ECO:0000313" key="11">
    <source>
        <dbReference type="Proteomes" id="UP000028702"/>
    </source>
</evidence>